<dbReference type="AlphaFoldDB" id="A0A146K0L5"/>
<evidence type="ECO:0000256" key="2">
    <source>
        <dbReference type="SAM" id="MobiDB-lite"/>
    </source>
</evidence>
<evidence type="ECO:0000256" key="1">
    <source>
        <dbReference type="SAM" id="Coils"/>
    </source>
</evidence>
<feature type="non-terminal residue" evidence="3">
    <location>
        <position position="1"/>
    </location>
</feature>
<proteinExistence type="predicted"/>
<feature type="coiled-coil region" evidence="1">
    <location>
        <begin position="113"/>
        <end position="140"/>
    </location>
</feature>
<feature type="compositionally biased region" description="Polar residues" evidence="2">
    <location>
        <begin position="247"/>
        <end position="262"/>
    </location>
</feature>
<gene>
    <name evidence="3" type="ORF">TPC1_31191</name>
</gene>
<feature type="region of interest" description="Disordered" evidence="2">
    <location>
        <begin position="247"/>
        <end position="269"/>
    </location>
</feature>
<reference evidence="3" key="1">
    <citation type="submission" date="2015-07" db="EMBL/GenBank/DDBJ databases">
        <title>Adaptation to a free-living lifestyle via gene acquisitions in the diplomonad Trepomonas sp. PC1.</title>
        <authorList>
            <person name="Xu F."/>
            <person name="Jerlstrom-Hultqvist J."/>
            <person name="Kolisko M."/>
            <person name="Simpson A.G.B."/>
            <person name="Roger A.J."/>
            <person name="Svard S.G."/>
            <person name="Andersson J.O."/>
        </authorList>
    </citation>
    <scope>NUCLEOTIDE SEQUENCE</scope>
    <source>
        <strain evidence="3">PC1</strain>
    </source>
</reference>
<sequence>AEKLSQLDSKLTQYQVQPTTQTDDPVAKMDQQAVTASAGLQKSKQPNEFEQNNGGKQNDVMVMTQKTQQQTIKQEDVKLQSEIHHSQQLELTVAPEKSCVESQFTDDTKQDNVVQQTDQLKSLQKLNEEEQKALAQSEIERKLKLLDTMLDSRVSQLQVTQPQVKTQKKLSTKTSPTMHQLAEQENEIPKRLSDQEQLHTGQNDVLHTTMNLELDKYPTQVFQYQDDDNTELELTVAPLKNCTNAQSSGQQYKLQNAQQSEGQENKEHQNHLKENVTQTQQVRNDAEKLSQLEVLAQPTTQKQNEPTIELDPQNVKASIALFNSVQVAKTEKRNDRTNELELTVAPRLSQLEFLNQQLQLNQEKLKQLVLQSKRSIKQITEKDDHNKQKQPFE</sequence>
<protein>
    <submittedName>
        <fullName evidence="3">Uncharacterized protein</fullName>
    </submittedName>
</protein>
<accession>A0A146K0L5</accession>
<name>A0A146K0L5_9EUKA</name>
<feature type="compositionally biased region" description="Polar residues" evidence="2">
    <location>
        <begin position="35"/>
        <end position="56"/>
    </location>
</feature>
<evidence type="ECO:0000313" key="3">
    <source>
        <dbReference type="EMBL" id="JAP89314.1"/>
    </source>
</evidence>
<organism evidence="3">
    <name type="scientific">Trepomonas sp. PC1</name>
    <dbReference type="NCBI Taxonomy" id="1076344"/>
    <lineage>
        <taxon>Eukaryota</taxon>
        <taxon>Metamonada</taxon>
        <taxon>Diplomonadida</taxon>
        <taxon>Hexamitidae</taxon>
        <taxon>Hexamitinae</taxon>
        <taxon>Trepomonas</taxon>
    </lineage>
</organism>
<feature type="region of interest" description="Disordered" evidence="2">
    <location>
        <begin position="35"/>
        <end position="58"/>
    </location>
</feature>
<dbReference type="EMBL" id="GDID01007292">
    <property type="protein sequence ID" value="JAP89314.1"/>
    <property type="molecule type" value="Transcribed_RNA"/>
</dbReference>
<keyword evidence="1" id="KW-0175">Coiled coil</keyword>